<proteinExistence type="inferred from homology"/>
<keyword evidence="6" id="KW-0325">Glycoprotein</keyword>
<comment type="similarity">
    <text evidence="7">Belongs to the peptidase S1 family. CLIP subfamily.</text>
</comment>
<dbReference type="InterPro" id="IPR022700">
    <property type="entry name" value="CLIP"/>
</dbReference>
<keyword evidence="5" id="KW-1015">Disulfide bond</keyword>
<dbReference type="PROSITE" id="PS50240">
    <property type="entry name" value="TRYPSIN_DOM"/>
    <property type="match status" value="1"/>
</dbReference>
<keyword evidence="4" id="KW-0720">Serine protease</keyword>
<gene>
    <name evidence="11" type="ORF">QE152_g30297</name>
</gene>
<evidence type="ECO:0000256" key="4">
    <source>
        <dbReference type="ARBA" id="ARBA00022825"/>
    </source>
</evidence>
<feature type="chain" id="PRO_5043587189" evidence="8">
    <location>
        <begin position="19"/>
        <end position="360"/>
    </location>
</feature>
<name>A0AAW1JG38_POPJA</name>
<evidence type="ECO:0000259" key="9">
    <source>
        <dbReference type="PROSITE" id="PS50240"/>
    </source>
</evidence>
<keyword evidence="12" id="KW-1185">Reference proteome</keyword>
<dbReference type="InterPro" id="IPR009003">
    <property type="entry name" value="Peptidase_S1_PA"/>
</dbReference>
<evidence type="ECO:0000256" key="8">
    <source>
        <dbReference type="SAM" id="SignalP"/>
    </source>
</evidence>
<protein>
    <submittedName>
        <fullName evidence="11">Trypsin</fullName>
    </submittedName>
</protein>
<evidence type="ECO:0000256" key="7">
    <source>
        <dbReference type="ARBA" id="ARBA00024195"/>
    </source>
</evidence>
<dbReference type="AlphaFoldDB" id="A0AAW1JG38"/>
<sequence length="360" mass="40323">MYASFLFINVCLYVVVNGYQYIEKGEACRTPEGQQAVCVHFNDCPSAIEAIRNRKPPETCSYEGIFPIVCCPDGITSSAHLQVEDRLKNSDTTPIQVTPPFDVRSGDDTENTRFTRFDSANLSLRKCRDYQIQMSDIYVNDSIDASAIKQYSHMALLGYVDDENRIRWKCTGSLISEKFVLTTGRCAKAQHISKLKYVQLGQHDINSNISDAEVQNFIISQTYTHPDFQYLSVYNDIGLVELATPVEFTQFISPACLAVSGNFDNPSLQTVGYGLLQLREKLGKHLVQLSPVEDCKQIYASNPVIRSDNVEVICSKVIDENGECYVDIGGPLQLINTRYEFGGFTEIVGVYLFGSSCDQH</sequence>
<dbReference type="Pfam" id="PF00089">
    <property type="entry name" value="Trypsin"/>
    <property type="match status" value="1"/>
</dbReference>
<dbReference type="FunFam" id="2.40.10.10:FF:000028">
    <property type="entry name" value="Serine protease easter"/>
    <property type="match status" value="1"/>
</dbReference>
<keyword evidence="1" id="KW-0645">Protease</keyword>
<evidence type="ECO:0000256" key="1">
    <source>
        <dbReference type="ARBA" id="ARBA00022670"/>
    </source>
</evidence>
<dbReference type="InterPro" id="IPR043504">
    <property type="entry name" value="Peptidase_S1_PA_chymotrypsin"/>
</dbReference>
<comment type="caution">
    <text evidence="11">The sequence shown here is derived from an EMBL/GenBank/DDBJ whole genome shotgun (WGS) entry which is preliminary data.</text>
</comment>
<dbReference type="InterPro" id="IPR038565">
    <property type="entry name" value="CLIP_sf"/>
</dbReference>
<dbReference type="PANTHER" id="PTHR24260:SF147">
    <property type="entry name" value="EG:BACR7A4.3 PROTEIN-RELATED"/>
    <property type="match status" value="1"/>
</dbReference>
<evidence type="ECO:0000313" key="11">
    <source>
        <dbReference type="EMBL" id="KAK9701896.1"/>
    </source>
</evidence>
<dbReference type="GO" id="GO:0006508">
    <property type="term" value="P:proteolysis"/>
    <property type="evidence" value="ECO:0007669"/>
    <property type="project" value="UniProtKB-KW"/>
</dbReference>
<dbReference type="SUPFAM" id="SSF50494">
    <property type="entry name" value="Trypsin-like serine proteases"/>
    <property type="match status" value="1"/>
</dbReference>
<feature type="domain" description="Peptidase S1" evidence="9">
    <location>
        <begin position="138"/>
        <end position="360"/>
    </location>
</feature>
<dbReference type="InterPro" id="IPR051333">
    <property type="entry name" value="CLIP_Serine_Protease"/>
</dbReference>
<organism evidence="11 12">
    <name type="scientific">Popillia japonica</name>
    <name type="common">Japanese beetle</name>
    <dbReference type="NCBI Taxonomy" id="7064"/>
    <lineage>
        <taxon>Eukaryota</taxon>
        <taxon>Metazoa</taxon>
        <taxon>Ecdysozoa</taxon>
        <taxon>Arthropoda</taxon>
        <taxon>Hexapoda</taxon>
        <taxon>Insecta</taxon>
        <taxon>Pterygota</taxon>
        <taxon>Neoptera</taxon>
        <taxon>Endopterygota</taxon>
        <taxon>Coleoptera</taxon>
        <taxon>Polyphaga</taxon>
        <taxon>Scarabaeiformia</taxon>
        <taxon>Scarabaeidae</taxon>
        <taxon>Rutelinae</taxon>
        <taxon>Popillia</taxon>
    </lineage>
</organism>
<dbReference type="InterPro" id="IPR001254">
    <property type="entry name" value="Trypsin_dom"/>
</dbReference>
<dbReference type="Gene3D" id="3.30.1640.30">
    <property type="match status" value="1"/>
</dbReference>
<evidence type="ECO:0000259" key="10">
    <source>
        <dbReference type="PROSITE" id="PS51888"/>
    </source>
</evidence>
<evidence type="ECO:0000256" key="3">
    <source>
        <dbReference type="ARBA" id="ARBA00022801"/>
    </source>
</evidence>
<feature type="domain" description="Clip" evidence="10">
    <location>
        <begin position="27"/>
        <end position="71"/>
    </location>
</feature>
<evidence type="ECO:0000313" key="12">
    <source>
        <dbReference type="Proteomes" id="UP001458880"/>
    </source>
</evidence>
<dbReference type="PRINTS" id="PR00722">
    <property type="entry name" value="CHYMOTRYPSIN"/>
</dbReference>
<dbReference type="EMBL" id="JASPKY010000405">
    <property type="protein sequence ID" value="KAK9701896.1"/>
    <property type="molecule type" value="Genomic_DNA"/>
</dbReference>
<dbReference type="SMART" id="SM00020">
    <property type="entry name" value="Tryp_SPc"/>
    <property type="match status" value="1"/>
</dbReference>
<dbReference type="SMART" id="SM00680">
    <property type="entry name" value="CLIP"/>
    <property type="match status" value="1"/>
</dbReference>
<keyword evidence="3" id="KW-0378">Hydrolase</keyword>
<dbReference type="PANTHER" id="PTHR24260">
    <property type="match status" value="1"/>
</dbReference>
<dbReference type="InterPro" id="IPR001314">
    <property type="entry name" value="Peptidase_S1A"/>
</dbReference>
<dbReference type="Proteomes" id="UP001458880">
    <property type="component" value="Unassembled WGS sequence"/>
</dbReference>
<accession>A0AAW1JG38</accession>
<evidence type="ECO:0000256" key="6">
    <source>
        <dbReference type="ARBA" id="ARBA00023180"/>
    </source>
</evidence>
<dbReference type="Gene3D" id="2.40.10.10">
    <property type="entry name" value="Trypsin-like serine proteases"/>
    <property type="match status" value="1"/>
</dbReference>
<dbReference type="PROSITE" id="PS51888">
    <property type="entry name" value="CLIP"/>
    <property type="match status" value="1"/>
</dbReference>
<keyword evidence="2 8" id="KW-0732">Signal</keyword>
<evidence type="ECO:0000256" key="2">
    <source>
        <dbReference type="ARBA" id="ARBA00022729"/>
    </source>
</evidence>
<dbReference type="GO" id="GO:0004252">
    <property type="term" value="F:serine-type endopeptidase activity"/>
    <property type="evidence" value="ECO:0007669"/>
    <property type="project" value="InterPro"/>
</dbReference>
<feature type="signal peptide" evidence="8">
    <location>
        <begin position="1"/>
        <end position="18"/>
    </location>
</feature>
<evidence type="ECO:0000256" key="5">
    <source>
        <dbReference type="ARBA" id="ARBA00023157"/>
    </source>
</evidence>
<reference evidence="11 12" key="1">
    <citation type="journal article" date="2024" name="BMC Genomics">
        <title>De novo assembly and annotation of Popillia japonica's genome with initial clues to its potential as an invasive pest.</title>
        <authorList>
            <person name="Cucini C."/>
            <person name="Boschi S."/>
            <person name="Funari R."/>
            <person name="Cardaioli E."/>
            <person name="Iannotti N."/>
            <person name="Marturano G."/>
            <person name="Paoli F."/>
            <person name="Bruttini M."/>
            <person name="Carapelli A."/>
            <person name="Frati F."/>
            <person name="Nardi F."/>
        </authorList>
    </citation>
    <scope>NUCLEOTIDE SEQUENCE [LARGE SCALE GENOMIC DNA]</scope>
    <source>
        <strain evidence="11">DMR45628</strain>
    </source>
</reference>